<keyword evidence="3 5" id="KW-0687">Ribonucleoprotein</keyword>
<dbReference type="GO" id="GO:0019843">
    <property type="term" value="F:rRNA binding"/>
    <property type="evidence" value="ECO:0007669"/>
    <property type="project" value="UniProtKB-UniRule"/>
</dbReference>
<dbReference type="Pfam" id="PF00573">
    <property type="entry name" value="Ribosomal_L4"/>
    <property type="match status" value="1"/>
</dbReference>
<evidence type="ECO:0000256" key="4">
    <source>
        <dbReference type="ARBA" id="ARBA00035244"/>
    </source>
</evidence>
<comment type="subunit">
    <text evidence="5">Part of the 50S ribosomal subunit.</text>
</comment>
<evidence type="ECO:0000313" key="7">
    <source>
        <dbReference type="EMBL" id="PIR82817.1"/>
    </source>
</evidence>
<dbReference type="PANTHER" id="PTHR10746">
    <property type="entry name" value="50S RIBOSOMAL PROTEIN L4"/>
    <property type="match status" value="1"/>
</dbReference>
<evidence type="ECO:0000256" key="2">
    <source>
        <dbReference type="ARBA" id="ARBA00022980"/>
    </source>
</evidence>
<evidence type="ECO:0000256" key="3">
    <source>
        <dbReference type="ARBA" id="ARBA00023274"/>
    </source>
</evidence>
<dbReference type="Gene3D" id="3.40.1370.10">
    <property type="match status" value="1"/>
</dbReference>
<dbReference type="GO" id="GO:0003735">
    <property type="term" value="F:structural constituent of ribosome"/>
    <property type="evidence" value="ECO:0007669"/>
    <property type="project" value="InterPro"/>
</dbReference>
<gene>
    <name evidence="5" type="primary">rplD</name>
    <name evidence="7" type="ORF">COU20_00620</name>
</gene>
<dbReference type="InterPro" id="IPR013005">
    <property type="entry name" value="Ribosomal_uL4-like"/>
</dbReference>
<dbReference type="SUPFAM" id="SSF52166">
    <property type="entry name" value="Ribosomal protein L4"/>
    <property type="match status" value="1"/>
</dbReference>
<reference evidence="8" key="1">
    <citation type="submission" date="2017-09" db="EMBL/GenBank/DDBJ databases">
        <title>Depth-based differentiation of microbial function through sediment-hosted aquifers and enrichment of novel symbionts in the deep terrestrial subsurface.</title>
        <authorList>
            <person name="Probst A.J."/>
            <person name="Ladd B."/>
            <person name="Jarett J.K."/>
            <person name="Geller-Mcgrath D.E."/>
            <person name="Sieber C.M.K."/>
            <person name="Emerson J.B."/>
            <person name="Anantharaman K."/>
            <person name="Thomas B.C."/>
            <person name="Malmstrom R."/>
            <person name="Stieglmeier M."/>
            <person name="Klingl A."/>
            <person name="Woyke T."/>
            <person name="Ryan C.M."/>
            <person name="Banfield J.F."/>
        </authorList>
    </citation>
    <scope>NUCLEOTIDE SEQUENCE [LARGE SCALE GENOMIC DNA]</scope>
</reference>
<dbReference type="PANTHER" id="PTHR10746:SF6">
    <property type="entry name" value="LARGE RIBOSOMAL SUBUNIT PROTEIN UL4M"/>
    <property type="match status" value="1"/>
</dbReference>
<sequence>MRMKADIYNVQGKKTGTIELPEALFGLPWNNALIHQVVTSMQSNARAPLAHAKFRGEVSGGGKKPWRQKGTGRARHGSIRSPIWRGGGVTHGPRAEKSYARAIPKKMRTKALFVALSKKFADGQVVFVDNFGLEEPKTASAKKALSALSGAVSDAARLPKTLVALPDPREAALKSFRNIGTVTAGAVRDLNPLAVLAHSLLVIENPEAALAVLEQRTHPEKSARKAAAADAKKEKKGAKKNVAKRVKKRAAKKGA</sequence>
<keyword evidence="5" id="KW-0694">RNA-binding</keyword>
<keyword evidence="5" id="KW-0699">rRNA-binding</keyword>
<dbReference type="InterPro" id="IPR023574">
    <property type="entry name" value="Ribosomal_uL4_dom_sf"/>
</dbReference>
<dbReference type="GO" id="GO:1990904">
    <property type="term" value="C:ribonucleoprotein complex"/>
    <property type="evidence" value="ECO:0007669"/>
    <property type="project" value="UniProtKB-KW"/>
</dbReference>
<dbReference type="GO" id="GO:0006412">
    <property type="term" value="P:translation"/>
    <property type="evidence" value="ECO:0007669"/>
    <property type="project" value="UniProtKB-UniRule"/>
</dbReference>
<evidence type="ECO:0000313" key="8">
    <source>
        <dbReference type="Proteomes" id="UP000231379"/>
    </source>
</evidence>
<feature type="region of interest" description="Disordered" evidence="6">
    <location>
        <begin position="56"/>
        <end position="95"/>
    </location>
</feature>
<comment type="similarity">
    <text evidence="1 5">Belongs to the universal ribosomal protein uL4 family.</text>
</comment>
<evidence type="ECO:0000256" key="5">
    <source>
        <dbReference type="HAMAP-Rule" id="MF_01328"/>
    </source>
</evidence>
<feature type="compositionally biased region" description="Basic residues" evidence="6">
    <location>
        <begin position="234"/>
        <end position="255"/>
    </location>
</feature>
<dbReference type="GO" id="GO:0005840">
    <property type="term" value="C:ribosome"/>
    <property type="evidence" value="ECO:0007669"/>
    <property type="project" value="UniProtKB-KW"/>
</dbReference>
<evidence type="ECO:0000256" key="1">
    <source>
        <dbReference type="ARBA" id="ARBA00010528"/>
    </source>
</evidence>
<dbReference type="NCBIfam" id="TIGR03953">
    <property type="entry name" value="rplD_bact"/>
    <property type="match status" value="1"/>
</dbReference>
<name>A0A2H0U8T5_9BACT</name>
<organism evidence="7 8">
    <name type="scientific">Candidatus Kaiserbacteria bacterium CG10_big_fil_rev_8_21_14_0_10_59_10</name>
    <dbReference type="NCBI Taxonomy" id="1974612"/>
    <lineage>
        <taxon>Bacteria</taxon>
        <taxon>Candidatus Kaiseribacteriota</taxon>
    </lineage>
</organism>
<dbReference type="Proteomes" id="UP000231379">
    <property type="component" value="Unassembled WGS sequence"/>
</dbReference>
<dbReference type="AlphaFoldDB" id="A0A2H0U8T5"/>
<dbReference type="InterPro" id="IPR002136">
    <property type="entry name" value="Ribosomal_uL4"/>
</dbReference>
<evidence type="ECO:0000256" key="6">
    <source>
        <dbReference type="SAM" id="MobiDB-lite"/>
    </source>
</evidence>
<proteinExistence type="inferred from homology"/>
<dbReference type="EMBL" id="PFBM01000005">
    <property type="protein sequence ID" value="PIR82817.1"/>
    <property type="molecule type" value="Genomic_DNA"/>
</dbReference>
<feature type="region of interest" description="Disordered" evidence="6">
    <location>
        <begin position="215"/>
        <end position="255"/>
    </location>
</feature>
<protein>
    <recommendedName>
        <fullName evidence="4 5">Large ribosomal subunit protein uL4</fullName>
    </recommendedName>
</protein>
<keyword evidence="2 5" id="KW-0689">Ribosomal protein</keyword>
<comment type="function">
    <text evidence="5">One of the primary rRNA binding proteins, this protein initially binds near the 5'-end of the 23S rRNA. It is important during the early stages of 50S assembly. It makes multiple contacts with different domains of the 23S rRNA in the assembled 50S subunit and ribosome.</text>
</comment>
<dbReference type="HAMAP" id="MF_01328_B">
    <property type="entry name" value="Ribosomal_uL4_B"/>
    <property type="match status" value="1"/>
</dbReference>
<feature type="compositionally biased region" description="Basic residues" evidence="6">
    <location>
        <begin position="64"/>
        <end position="78"/>
    </location>
</feature>
<accession>A0A2H0U8T5</accession>
<comment type="caution">
    <text evidence="7">The sequence shown here is derived from an EMBL/GenBank/DDBJ whole genome shotgun (WGS) entry which is preliminary data.</text>
</comment>
<comment type="function">
    <text evidence="5">Forms part of the polypeptide exit tunnel.</text>
</comment>